<gene>
    <name evidence="2" type="ORF">MNOR_LOCUS17238</name>
</gene>
<organism evidence="2 3">
    <name type="scientific">Meganyctiphanes norvegica</name>
    <name type="common">Northern krill</name>
    <name type="synonym">Thysanopoda norvegica</name>
    <dbReference type="NCBI Taxonomy" id="48144"/>
    <lineage>
        <taxon>Eukaryota</taxon>
        <taxon>Metazoa</taxon>
        <taxon>Ecdysozoa</taxon>
        <taxon>Arthropoda</taxon>
        <taxon>Crustacea</taxon>
        <taxon>Multicrustacea</taxon>
        <taxon>Malacostraca</taxon>
        <taxon>Eumalacostraca</taxon>
        <taxon>Eucarida</taxon>
        <taxon>Euphausiacea</taxon>
        <taxon>Euphausiidae</taxon>
        <taxon>Meganyctiphanes</taxon>
    </lineage>
</organism>
<proteinExistence type="predicted"/>
<comment type="caution">
    <text evidence="2">The sequence shown here is derived from an EMBL/GenBank/DDBJ whole genome shotgun (WGS) entry which is preliminary data.</text>
</comment>
<keyword evidence="1" id="KW-1133">Transmembrane helix</keyword>
<reference evidence="2 3" key="1">
    <citation type="submission" date="2024-05" db="EMBL/GenBank/DDBJ databases">
        <authorList>
            <person name="Wallberg A."/>
        </authorList>
    </citation>
    <scope>NUCLEOTIDE SEQUENCE [LARGE SCALE GENOMIC DNA]</scope>
</reference>
<accession>A0AAV2QXX7</accession>
<feature type="transmembrane region" description="Helical" evidence="1">
    <location>
        <begin position="82"/>
        <end position="102"/>
    </location>
</feature>
<dbReference type="Proteomes" id="UP001497623">
    <property type="component" value="Unassembled WGS sequence"/>
</dbReference>
<sequence length="110" mass="12874">MLKPSHFPWRYLSHTVHLIPLLWLEILHVEHIKLSFNTKSISGDDRGEVLHIFGLFLVSFFVVTVHRIFADLTETVPFGRRLFLSYFTGKLNMSAVILLGQMDHYTLRHL</sequence>
<evidence type="ECO:0000313" key="2">
    <source>
        <dbReference type="EMBL" id="CAL4102233.1"/>
    </source>
</evidence>
<evidence type="ECO:0000256" key="1">
    <source>
        <dbReference type="SAM" id="Phobius"/>
    </source>
</evidence>
<keyword evidence="1" id="KW-0812">Transmembrane</keyword>
<dbReference type="AlphaFoldDB" id="A0AAV2QXX7"/>
<keyword evidence="1" id="KW-0472">Membrane</keyword>
<keyword evidence="3" id="KW-1185">Reference proteome</keyword>
<dbReference type="EMBL" id="CAXKWB010011736">
    <property type="protein sequence ID" value="CAL4102233.1"/>
    <property type="molecule type" value="Genomic_DNA"/>
</dbReference>
<evidence type="ECO:0000313" key="3">
    <source>
        <dbReference type="Proteomes" id="UP001497623"/>
    </source>
</evidence>
<name>A0AAV2QXX7_MEGNR</name>
<feature type="transmembrane region" description="Helical" evidence="1">
    <location>
        <begin position="49"/>
        <end position="70"/>
    </location>
</feature>
<protein>
    <submittedName>
        <fullName evidence="2">Uncharacterized protein</fullName>
    </submittedName>
</protein>